<proteinExistence type="predicted"/>
<dbReference type="EMBL" id="HG794546">
    <property type="protein sequence ID" value="CDK99812.1"/>
    <property type="molecule type" value="Genomic_DNA"/>
</dbReference>
<dbReference type="KEGG" id="mgy:MGMSRv2__2597"/>
<name>V6F359_MAGGM</name>
<reference evidence="1 2" key="1">
    <citation type="journal article" date="2014" name="Genome Announc.">
        <title>Complete genome sequence of Magnetospirillum gryphiswaldense MSR-1.</title>
        <authorList>
            <person name="Wang X."/>
            <person name="Wang Q."/>
            <person name="Zhang W."/>
            <person name="Wang Y."/>
            <person name="Li L."/>
            <person name="Wen T."/>
            <person name="Zhang T."/>
            <person name="Zhang Y."/>
            <person name="Xu J."/>
            <person name="Hu J."/>
            <person name="Li S."/>
            <person name="Liu L."/>
            <person name="Liu J."/>
            <person name="Jiang W."/>
            <person name="Tian J."/>
            <person name="Li Y."/>
            <person name="Schuler D."/>
            <person name="Wang L."/>
            <person name="Li J."/>
        </authorList>
    </citation>
    <scope>NUCLEOTIDE SEQUENCE [LARGE SCALE GENOMIC DNA]</scope>
    <source>
        <strain evidence="2">DSM 6361 / JCM 21280 / NBRC 15271 / MSR-1</strain>
    </source>
</reference>
<dbReference type="STRING" id="1430440.MGMSRv2__2597"/>
<gene>
    <name evidence="1" type="ordered locus">MGMSRv2__2597</name>
</gene>
<organism evidence="1 2">
    <name type="scientific">Magnetospirillum gryphiswaldense (strain DSM 6361 / JCM 21280 / NBRC 15271 / MSR-1)</name>
    <dbReference type="NCBI Taxonomy" id="431944"/>
    <lineage>
        <taxon>Bacteria</taxon>
        <taxon>Pseudomonadati</taxon>
        <taxon>Pseudomonadota</taxon>
        <taxon>Alphaproteobacteria</taxon>
        <taxon>Rhodospirillales</taxon>
        <taxon>Rhodospirillaceae</taxon>
        <taxon>Magnetospirillum</taxon>
    </lineage>
</organism>
<dbReference type="Proteomes" id="UP000018922">
    <property type="component" value="Chromosome I"/>
</dbReference>
<evidence type="ECO:0000313" key="2">
    <source>
        <dbReference type="Proteomes" id="UP000018922"/>
    </source>
</evidence>
<protein>
    <submittedName>
        <fullName evidence="1">Uncharacterized protein</fullName>
    </submittedName>
</protein>
<dbReference type="HOGENOM" id="CLU_1508855_0_0_5"/>
<keyword evidence="2" id="KW-1185">Reference proteome</keyword>
<accession>V6F359</accession>
<sequence length="178" mass="18708">MALDGADRNALIGDVLEFTPSRQVGEKAAIDVGRVGANMTTAFFEIDRADALGTGFEVVQPGSEAQEAYSTPLESAGAELHGAGDNDTVGKAHSPAGGRAQIKGEDGGHGEGSQGQWAFGFGRGRVYGSRCLGANRITERHGMAVCSHVPNQNRISKTFPCQKNLRNVACYTIFIGQP</sequence>
<evidence type="ECO:0000313" key="1">
    <source>
        <dbReference type="EMBL" id="CDK99812.1"/>
    </source>
</evidence>
<dbReference type="AlphaFoldDB" id="V6F359"/>